<proteinExistence type="predicted"/>
<evidence type="ECO:0000313" key="2">
    <source>
        <dbReference type="EMBL" id="SDT18330.1"/>
    </source>
</evidence>
<dbReference type="AlphaFoldDB" id="A0A1H1YA46"/>
<feature type="region of interest" description="Disordered" evidence="1">
    <location>
        <begin position="89"/>
        <end position="135"/>
    </location>
</feature>
<sequence>MANGDDSPREPLVIISRRPSTCAGCGDDHEQGGFLTMDDVGSLCMDCADFGQLDFLPRGDTALTRRARKAGKLSVVVVEWSRTRKRYERQGVLAEPDAIDEQSRNVWPTPTEDSPYRRQGSDLLAGRLTSHTSTS</sequence>
<name>A0A1H1YA46_9ACTN</name>
<dbReference type="RefSeq" id="WP_197679815.1">
    <property type="nucleotide sequence ID" value="NZ_LT629772.1"/>
</dbReference>
<keyword evidence="3" id="KW-1185">Reference proteome</keyword>
<organism evidence="2 3">
    <name type="scientific">Microlunatus soli</name>
    <dbReference type="NCBI Taxonomy" id="630515"/>
    <lineage>
        <taxon>Bacteria</taxon>
        <taxon>Bacillati</taxon>
        <taxon>Actinomycetota</taxon>
        <taxon>Actinomycetes</taxon>
        <taxon>Propionibacteriales</taxon>
        <taxon>Propionibacteriaceae</taxon>
        <taxon>Microlunatus</taxon>
    </lineage>
</organism>
<reference evidence="2 3" key="1">
    <citation type="submission" date="2016-10" db="EMBL/GenBank/DDBJ databases">
        <authorList>
            <person name="de Groot N.N."/>
        </authorList>
    </citation>
    <scope>NUCLEOTIDE SEQUENCE [LARGE SCALE GENOMIC DNA]</scope>
    <source>
        <strain evidence="2 3">DSM 21800</strain>
    </source>
</reference>
<dbReference type="STRING" id="630515.SAMN04489812_4474"/>
<dbReference type="EMBL" id="LT629772">
    <property type="protein sequence ID" value="SDT18330.1"/>
    <property type="molecule type" value="Genomic_DNA"/>
</dbReference>
<accession>A0A1H1YA46</accession>
<gene>
    <name evidence="2" type="ORF">SAMN04489812_4474</name>
</gene>
<evidence type="ECO:0008006" key="4">
    <source>
        <dbReference type="Google" id="ProtNLM"/>
    </source>
</evidence>
<evidence type="ECO:0000313" key="3">
    <source>
        <dbReference type="Proteomes" id="UP000199103"/>
    </source>
</evidence>
<protein>
    <recommendedName>
        <fullName evidence="4">DUF2293 domain-containing protein</fullName>
    </recommendedName>
</protein>
<evidence type="ECO:0000256" key="1">
    <source>
        <dbReference type="SAM" id="MobiDB-lite"/>
    </source>
</evidence>
<dbReference type="Proteomes" id="UP000199103">
    <property type="component" value="Chromosome I"/>
</dbReference>